<dbReference type="AlphaFoldDB" id="A0A2P6NM48"/>
<gene>
    <name evidence="1" type="ORF">PROFUN_07325</name>
</gene>
<reference evidence="1 2" key="1">
    <citation type="journal article" date="2018" name="Genome Biol. Evol.">
        <title>Multiple Roots of Fruiting Body Formation in Amoebozoa.</title>
        <authorList>
            <person name="Hillmann F."/>
            <person name="Forbes G."/>
            <person name="Novohradska S."/>
            <person name="Ferling I."/>
            <person name="Riege K."/>
            <person name="Groth M."/>
            <person name="Westermann M."/>
            <person name="Marz M."/>
            <person name="Spaller T."/>
            <person name="Winckler T."/>
            <person name="Schaap P."/>
            <person name="Glockner G."/>
        </authorList>
    </citation>
    <scope>NUCLEOTIDE SEQUENCE [LARGE SCALE GENOMIC DNA]</scope>
    <source>
        <strain evidence="1 2">Jena</strain>
    </source>
</reference>
<accession>A0A2P6NM48</accession>
<dbReference type="Proteomes" id="UP000241769">
    <property type="component" value="Unassembled WGS sequence"/>
</dbReference>
<protein>
    <submittedName>
        <fullName evidence="1">Uncharacterized protein</fullName>
    </submittedName>
</protein>
<sequence>MAKLKDIVVVCTQCGVNGFNLGCDIVKGDNLARIGSQNGLGQFCGRFTTQSMTTKNGGRIAVVSPPTERIDIPSNVKLLDGI</sequence>
<name>A0A2P6NM48_9EUKA</name>
<dbReference type="EMBL" id="MDYQ01000052">
    <property type="protein sequence ID" value="PRP85037.1"/>
    <property type="molecule type" value="Genomic_DNA"/>
</dbReference>
<keyword evidence="2" id="KW-1185">Reference proteome</keyword>
<organism evidence="1 2">
    <name type="scientific">Planoprotostelium fungivorum</name>
    <dbReference type="NCBI Taxonomy" id="1890364"/>
    <lineage>
        <taxon>Eukaryota</taxon>
        <taxon>Amoebozoa</taxon>
        <taxon>Evosea</taxon>
        <taxon>Variosea</taxon>
        <taxon>Cavosteliida</taxon>
        <taxon>Cavosteliaceae</taxon>
        <taxon>Planoprotostelium</taxon>
    </lineage>
</organism>
<comment type="caution">
    <text evidence="1">The sequence shown here is derived from an EMBL/GenBank/DDBJ whole genome shotgun (WGS) entry which is preliminary data.</text>
</comment>
<proteinExistence type="predicted"/>
<dbReference type="InParanoid" id="A0A2P6NM48"/>
<evidence type="ECO:0000313" key="1">
    <source>
        <dbReference type="EMBL" id="PRP85037.1"/>
    </source>
</evidence>
<evidence type="ECO:0000313" key="2">
    <source>
        <dbReference type="Proteomes" id="UP000241769"/>
    </source>
</evidence>